<accession>A0A816W575</accession>
<gene>
    <name evidence="2" type="ORF">MBJ925_LOCUS20501</name>
    <name evidence="4" type="ORF">UXM345_LOCUS18666</name>
    <name evidence="3" type="ORF">XDN619_LOCUS24660</name>
</gene>
<dbReference type="EMBL" id="CAJNRE010010546">
    <property type="protein sequence ID" value="CAF2091926.1"/>
    <property type="molecule type" value="Genomic_DNA"/>
</dbReference>
<sequence length="773" mass="87890">MSDEEVEMVLDRKSRFSRYRTRVRERINLDVNQAMQIDDNNIASVNEISDSEEPNAVFIDKMPVVMHDASSQTLDLFANPEIEQHEVENSDDNDVDQLRSNSNIFRLLNNHNNKFKESDLHESESDSIDSSDKNDDVEEMFETQYNTFDSDFEAQQPPNATELSVMLVFVWRRHSMSKAAANDICRILNTFNIPNMPKNFRGVMSHIKKNNPTLLHGIQSFICPSCFNKSSSASKCIANGCRSASSYVRTPTSIFIFPILPQIISILERENLVSLTYESDQCSDVMNSQRHHEIVMKEKQIHPGRNIVTLTLNSDGVLIKRLSRSLWITCACINELPRRNRFDINNMLICSISTGDEKPKKSEYSTILIDIVNELKLLENIGFDVVLPSDRKNNKHHYTRFHAFTISAVCDKPAQSLVMNIKDPTGYFSCGWCCIQGQTSSSGTRCFISNENEAMKFRNNATYDKFMRVLATNYVAKDPMQDKACGHLGYCALRELTYFEIGESFCFDSLHGLYAGAFASNCVPVVHSLAHIHQTLWKFGPLHNYSTFNFESTIGSIVKSIYGPSVMIPELVNNLELTSHATTILKKPSFHPKIALLIHQMLCSKRQMVPTSINQNIQPHLAHETPVKVLHVTTYLETKYGKGQFTHYSSYFVKGVAFTVHCPTNKQVDNSAVVYADESDNLHLGIIAGIVKLKHNGEILFIVDQAKISGYDSFSLNGTEYTNDFFIFAMLTKPRSIVSIHYNSIREKVAYRLHEKLNSVFEFHLFPNRVEST</sequence>
<evidence type="ECO:0000256" key="1">
    <source>
        <dbReference type="SAM" id="MobiDB-lite"/>
    </source>
</evidence>
<feature type="compositionally biased region" description="Basic and acidic residues" evidence="1">
    <location>
        <begin position="116"/>
        <end position="134"/>
    </location>
</feature>
<organism evidence="3 5">
    <name type="scientific">Rotaria magnacalcarata</name>
    <dbReference type="NCBI Taxonomy" id="392030"/>
    <lineage>
        <taxon>Eukaryota</taxon>
        <taxon>Metazoa</taxon>
        <taxon>Spiralia</taxon>
        <taxon>Gnathifera</taxon>
        <taxon>Rotifera</taxon>
        <taxon>Eurotatoria</taxon>
        <taxon>Bdelloidea</taxon>
        <taxon>Philodinida</taxon>
        <taxon>Philodinidae</taxon>
        <taxon>Rotaria</taxon>
    </lineage>
</organism>
<protein>
    <submittedName>
        <fullName evidence="3">Uncharacterized protein</fullName>
    </submittedName>
</protein>
<evidence type="ECO:0000313" key="2">
    <source>
        <dbReference type="EMBL" id="CAF2091926.1"/>
    </source>
</evidence>
<reference evidence="3" key="1">
    <citation type="submission" date="2021-02" db="EMBL/GenBank/DDBJ databases">
        <authorList>
            <person name="Nowell W R."/>
        </authorList>
    </citation>
    <scope>NUCLEOTIDE SEQUENCE</scope>
</reference>
<dbReference type="Proteomes" id="UP000663842">
    <property type="component" value="Unassembled WGS sequence"/>
</dbReference>
<dbReference type="EMBL" id="CAJNRG010011243">
    <property type="protein sequence ID" value="CAF2130634.1"/>
    <property type="molecule type" value="Genomic_DNA"/>
</dbReference>
<dbReference type="EMBL" id="CAJOBF010002557">
    <property type="protein sequence ID" value="CAF4042163.1"/>
    <property type="molecule type" value="Genomic_DNA"/>
</dbReference>
<evidence type="ECO:0000313" key="4">
    <source>
        <dbReference type="EMBL" id="CAF4042163.1"/>
    </source>
</evidence>
<evidence type="ECO:0000313" key="3">
    <source>
        <dbReference type="EMBL" id="CAF2130634.1"/>
    </source>
</evidence>
<dbReference type="Proteomes" id="UP000663824">
    <property type="component" value="Unassembled WGS sequence"/>
</dbReference>
<dbReference type="AlphaFoldDB" id="A0A816W575"/>
<dbReference type="Proteomes" id="UP000663887">
    <property type="component" value="Unassembled WGS sequence"/>
</dbReference>
<name>A0A816W575_9BILA</name>
<proteinExistence type="predicted"/>
<evidence type="ECO:0000313" key="5">
    <source>
        <dbReference type="Proteomes" id="UP000663887"/>
    </source>
</evidence>
<feature type="region of interest" description="Disordered" evidence="1">
    <location>
        <begin position="116"/>
        <end position="135"/>
    </location>
</feature>
<comment type="caution">
    <text evidence="3">The sequence shown here is derived from an EMBL/GenBank/DDBJ whole genome shotgun (WGS) entry which is preliminary data.</text>
</comment>